<dbReference type="Gene3D" id="3.40.50.620">
    <property type="entry name" value="HUPs"/>
    <property type="match status" value="1"/>
</dbReference>
<protein>
    <submittedName>
        <fullName evidence="2">Asparagine synthase-related protein</fullName>
    </submittedName>
</protein>
<evidence type="ECO:0000259" key="1">
    <source>
        <dbReference type="Pfam" id="PF00733"/>
    </source>
</evidence>
<organism evidence="2">
    <name type="scientific">Halomonas sp. RT37</name>
    <dbReference type="NCBI Taxonomy" id="2950872"/>
    <lineage>
        <taxon>Bacteria</taxon>
        <taxon>Pseudomonadati</taxon>
        <taxon>Pseudomonadota</taxon>
        <taxon>Gammaproteobacteria</taxon>
        <taxon>Oceanospirillales</taxon>
        <taxon>Halomonadaceae</taxon>
        <taxon>Halomonas</taxon>
    </lineage>
</organism>
<proteinExistence type="predicted"/>
<feature type="domain" description="Asparagine synthetase" evidence="1">
    <location>
        <begin position="102"/>
        <end position="282"/>
    </location>
</feature>
<dbReference type="GO" id="GO:0004066">
    <property type="term" value="F:asparagine synthase (glutamine-hydrolyzing) activity"/>
    <property type="evidence" value="ECO:0007669"/>
    <property type="project" value="InterPro"/>
</dbReference>
<dbReference type="Pfam" id="PF00733">
    <property type="entry name" value="Asn_synthase"/>
    <property type="match status" value="1"/>
</dbReference>
<dbReference type="InterPro" id="IPR014729">
    <property type="entry name" value="Rossmann-like_a/b/a_fold"/>
</dbReference>
<name>A0AAU7KLZ9_9GAMM</name>
<dbReference type="GO" id="GO:0006529">
    <property type="term" value="P:asparagine biosynthetic process"/>
    <property type="evidence" value="ECO:0007669"/>
    <property type="project" value="InterPro"/>
</dbReference>
<gene>
    <name evidence="2" type="ORF">NFG58_08615</name>
</gene>
<dbReference type="EMBL" id="CP098827">
    <property type="protein sequence ID" value="XBO72746.1"/>
    <property type="molecule type" value="Genomic_DNA"/>
</dbReference>
<dbReference type="RefSeq" id="WP_348827974.1">
    <property type="nucleotide sequence ID" value="NZ_CP098827.1"/>
</dbReference>
<evidence type="ECO:0000313" key="2">
    <source>
        <dbReference type="EMBL" id="XBO72746.1"/>
    </source>
</evidence>
<dbReference type="AlphaFoldDB" id="A0AAU7KLZ9"/>
<dbReference type="InterPro" id="IPR001962">
    <property type="entry name" value="Asn_synthase"/>
</dbReference>
<sequence>MSLMRHKYFDHLGARSYFVDKRDAAVSYSHIANALIDGGVIDPAAVLGVLMKNYILSDRTLVQGVKRTPWLSRKNEEGKWQYAELPKHGSVRCPPDIIATKLKERLRDEALSFLQGKKKIGILLSGGMDSRVVAAVVKNLQDDGLYTGEVVALTWGIDESRDVVYSQRIAESFNWEFRHFPVNASVLKKNIHIAADRGAEYSPVHLHAMSSVSQTDGIDGILAGSYGDSIGRGEYSGRKVRSLPSILSKNVNHFSFMLCSAEHSAQKTILEDLANDRARYPGRSEASYREIEMQLHYMRRQLNSCMEVIDDRIPVYQMFSDPNVFGFMWSLHPSCRTDRNYECLLQILSNKLLDLPWARTGVRYNENGSNPEDDLKKLNNCYGKWLRTDLRDFVIDEISSGALKTLGIFNERSLDMWVRHWPSSTKSKADRLDEKMAWLASLSLFVKKYNIQGISPPARRCSTDWFAEKKAFIHTQLYHATLGVLKR</sequence>
<accession>A0AAU7KLZ9</accession>
<dbReference type="SUPFAM" id="SSF52402">
    <property type="entry name" value="Adenine nucleotide alpha hydrolases-like"/>
    <property type="match status" value="1"/>
</dbReference>
<reference evidence="2" key="1">
    <citation type="submission" date="2022-06" db="EMBL/GenBank/DDBJ databases">
        <title>A novel DMS-producing enzyme.</title>
        <authorList>
            <person name="Zhang Y."/>
        </authorList>
    </citation>
    <scope>NUCLEOTIDE SEQUENCE</scope>
    <source>
        <strain evidence="2">RT37</strain>
    </source>
</reference>